<dbReference type="AlphaFoldDB" id="A0AAE1AJN1"/>
<feature type="non-terminal residue" evidence="1">
    <location>
        <position position="1"/>
    </location>
</feature>
<dbReference type="Proteomes" id="UP001283361">
    <property type="component" value="Unassembled WGS sequence"/>
</dbReference>
<reference evidence="1" key="1">
    <citation type="journal article" date="2023" name="G3 (Bethesda)">
        <title>A reference genome for the long-term kleptoplast-retaining sea slug Elysia crispata morphotype clarki.</title>
        <authorList>
            <person name="Eastman K.E."/>
            <person name="Pendleton A.L."/>
            <person name="Shaikh M.A."/>
            <person name="Suttiyut T."/>
            <person name="Ogas R."/>
            <person name="Tomko P."/>
            <person name="Gavelis G."/>
            <person name="Widhalm J.R."/>
            <person name="Wisecaver J.H."/>
        </authorList>
    </citation>
    <scope>NUCLEOTIDE SEQUENCE</scope>
    <source>
        <strain evidence="1">ECLA1</strain>
    </source>
</reference>
<name>A0AAE1AJN1_9GAST</name>
<accession>A0AAE1AJN1</accession>
<keyword evidence="2" id="KW-1185">Reference proteome</keyword>
<evidence type="ECO:0000313" key="1">
    <source>
        <dbReference type="EMBL" id="KAK3788838.1"/>
    </source>
</evidence>
<evidence type="ECO:0000313" key="2">
    <source>
        <dbReference type="Proteomes" id="UP001283361"/>
    </source>
</evidence>
<comment type="caution">
    <text evidence="1">The sequence shown here is derived from an EMBL/GenBank/DDBJ whole genome shotgun (WGS) entry which is preliminary data.</text>
</comment>
<dbReference type="EMBL" id="JAWDGP010001729">
    <property type="protein sequence ID" value="KAK3788838.1"/>
    <property type="molecule type" value="Genomic_DNA"/>
</dbReference>
<protein>
    <submittedName>
        <fullName evidence="1">Uncharacterized protein</fullName>
    </submittedName>
</protein>
<sequence length="37" mass="4337">MGVDCSIVWTLSLHVERINCEPRLLLLGIKFKQKPWI</sequence>
<organism evidence="1 2">
    <name type="scientific">Elysia crispata</name>
    <name type="common">lettuce slug</name>
    <dbReference type="NCBI Taxonomy" id="231223"/>
    <lineage>
        <taxon>Eukaryota</taxon>
        <taxon>Metazoa</taxon>
        <taxon>Spiralia</taxon>
        <taxon>Lophotrochozoa</taxon>
        <taxon>Mollusca</taxon>
        <taxon>Gastropoda</taxon>
        <taxon>Heterobranchia</taxon>
        <taxon>Euthyneura</taxon>
        <taxon>Panpulmonata</taxon>
        <taxon>Sacoglossa</taxon>
        <taxon>Placobranchoidea</taxon>
        <taxon>Plakobranchidae</taxon>
        <taxon>Elysia</taxon>
    </lineage>
</organism>
<gene>
    <name evidence="1" type="ORF">RRG08_001525</name>
</gene>
<proteinExistence type="predicted"/>